<dbReference type="InParanoid" id="G4TKR6"/>
<dbReference type="Proteomes" id="UP000007148">
    <property type="component" value="Unassembled WGS sequence"/>
</dbReference>
<dbReference type="OrthoDB" id="2822842at2759"/>
<name>G4TKR6_SERID</name>
<keyword evidence="2" id="KW-1185">Reference proteome</keyword>
<protein>
    <recommendedName>
        <fullName evidence="3">F-box domain-containing protein</fullName>
    </recommendedName>
</protein>
<dbReference type="SUPFAM" id="SSF52047">
    <property type="entry name" value="RNI-like"/>
    <property type="match status" value="1"/>
</dbReference>
<dbReference type="EMBL" id="CAFZ01000139">
    <property type="protein sequence ID" value="CCA71909.1"/>
    <property type="molecule type" value="Genomic_DNA"/>
</dbReference>
<proteinExistence type="predicted"/>
<gene>
    <name evidence="1" type="ORF">PIIN_05844</name>
</gene>
<accession>G4TKR6</accession>
<evidence type="ECO:0000313" key="2">
    <source>
        <dbReference type="Proteomes" id="UP000007148"/>
    </source>
</evidence>
<dbReference type="HOGENOM" id="CLU_584099_0_0_1"/>
<dbReference type="Gene3D" id="3.80.10.10">
    <property type="entry name" value="Ribonuclease Inhibitor"/>
    <property type="match status" value="1"/>
</dbReference>
<evidence type="ECO:0000313" key="1">
    <source>
        <dbReference type="EMBL" id="CCA71909.1"/>
    </source>
</evidence>
<comment type="caution">
    <text evidence="1">The sequence shown here is derived from an EMBL/GenBank/DDBJ whole genome shotgun (WGS) entry which is preliminary data.</text>
</comment>
<sequence>MDTSTLRIQNAKQATIFGLPIETLITIFRFAIEYRRDSRNASKRRPSEILSHVCHHFRQVMLDLPEAWAVIDFPLFWRMTDLLPIIAERRALAKNHPLYILVRDGDCEIWSGNVIDAFSRAFDDANIHQLAFHLNHFGMRMIPHQLTLTLSRPPRSLLLCRPQYQRVSPRFEPSQRKGGHFAIDHCIFYGNYIMEAIPSIELVDMTLRFQGVSDKAKFGWTSFTYRREHLKGGFSPAVSRDLLFLCCPRLRRINIDGSLVMERAFGNNTPFKPASSLKEIYLYQINDMESYWCLASQRPPQMPQLRKLGMNLFQLGRLVQFLSTNPTVEELSFGPEHHSVSTAEMAQILGMCPNLTKLTFPASWLAMLLPSMIEYEGAIDESRRRLYAVPNLQIDDHSNMISIKTFERLVTARIRLSARRDTSVQLSIKFHIGAMVNLSEIGVRERLFPWMRSRYYALAEVWWTEDVCEMHWSVDAEL</sequence>
<evidence type="ECO:0008006" key="3">
    <source>
        <dbReference type="Google" id="ProtNLM"/>
    </source>
</evidence>
<dbReference type="AlphaFoldDB" id="G4TKR6"/>
<organism evidence="1 2">
    <name type="scientific">Serendipita indica (strain DSM 11827)</name>
    <name type="common">Root endophyte fungus</name>
    <name type="synonym">Piriformospora indica</name>
    <dbReference type="NCBI Taxonomy" id="1109443"/>
    <lineage>
        <taxon>Eukaryota</taxon>
        <taxon>Fungi</taxon>
        <taxon>Dikarya</taxon>
        <taxon>Basidiomycota</taxon>
        <taxon>Agaricomycotina</taxon>
        <taxon>Agaricomycetes</taxon>
        <taxon>Sebacinales</taxon>
        <taxon>Serendipitaceae</taxon>
        <taxon>Serendipita</taxon>
    </lineage>
</organism>
<dbReference type="InterPro" id="IPR032675">
    <property type="entry name" value="LRR_dom_sf"/>
</dbReference>
<reference evidence="1 2" key="1">
    <citation type="journal article" date="2011" name="PLoS Pathog.">
        <title>Endophytic Life Strategies Decoded by Genome and Transcriptome Analyses of the Mutualistic Root Symbiont Piriformospora indica.</title>
        <authorList>
            <person name="Zuccaro A."/>
            <person name="Lahrmann U."/>
            <person name="Guldener U."/>
            <person name="Langen G."/>
            <person name="Pfiffi S."/>
            <person name="Biedenkopf D."/>
            <person name="Wong P."/>
            <person name="Samans B."/>
            <person name="Grimm C."/>
            <person name="Basiewicz M."/>
            <person name="Murat C."/>
            <person name="Martin F."/>
            <person name="Kogel K.H."/>
        </authorList>
    </citation>
    <scope>NUCLEOTIDE SEQUENCE [LARGE SCALE GENOMIC DNA]</scope>
    <source>
        <strain evidence="1 2">DSM 11827</strain>
    </source>
</reference>